<dbReference type="Pfam" id="PF08808">
    <property type="entry name" value="RES"/>
    <property type="match status" value="1"/>
</dbReference>
<protein>
    <submittedName>
        <fullName evidence="2">RES family NAD+ phosphorylase</fullName>
    </submittedName>
</protein>
<sequence>MSSNIWMQCAGDSELRALRLVAWRVVESQHEVSTRKLVSSAAEQELLEELIDRVKPPVTVGARLHYLLFTPFRYPPLRHGSRFGTRHERGIWYGSEQQRTAFAEVAYYRLLFLEGTHAELEPVTTALTSFTVRMRSIRAVDLAAPPFSDHAAEISSPVSYQSSQTLGRAMREAKVELFRFPSARDAEHGTNVGAFSPAVFHQATPQHVERWHCTATRSSVDFTRGDLSRVRDTHLFERAQFLVADRLPWP</sequence>
<dbReference type="RefSeq" id="WP_171226649.1">
    <property type="nucleotide sequence ID" value="NZ_CP053085.1"/>
</dbReference>
<evidence type="ECO:0000313" key="2">
    <source>
        <dbReference type="EMBL" id="QJR37216.1"/>
    </source>
</evidence>
<organism evidence="2 3">
    <name type="scientific">Gemmatimonas groenlandica</name>
    <dbReference type="NCBI Taxonomy" id="2732249"/>
    <lineage>
        <taxon>Bacteria</taxon>
        <taxon>Pseudomonadati</taxon>
        <taxon>Gemmatimonadota</taxon>
        <taxon>Gemmatimonadia</taxon>
        <taxon>Gemmatimonadales</taxon>
        <taxon>Gemmatimonadaceae</taxon>
        <taxon>Gemmatimonas</taxon>
    </lineage>
</organism>
<dbReference type="SMART" id="SM00953">
    <property type="entry name" value="RES"/>
    <property type="match status" value="1"/>
</dbReference>
<gene>
    <name evidence="2" type="ORF">HKW67_17680</name>
</gene>
<evidence type="ECO:0000313" key="3">
    <source>
        <dbReference type="Proteomes" id="UP000500938"/>
    </source>
</evidence>
<accession>A0A6M4IUR3</accession>
<name>A0A6M4IUR3_9BACT</name>
<feature type="domain" description="RES" evidence="1">
    <location>
        <begin position="71"/>
        <end position="206"/>
    </location>
</feature>
<dbReference type="Proteomes" id="UP000500938">
    <property type="component" value="Chromosome"/>
</dbReference>
<reference evidence="2 3" key="1">
    <citation type="submission" date="2020-05" db="EMBL/GenBank/DDBJ databases">
        <title>Complete genome sequence of Gemmatimonas greenlandica TET16.</title>
        <authorList>
            <person name="Zeng Y."/>
        </authorList>
    </citation>
    <scope>NUCLEOTIDE SEQUENCE [LARGE SCALE GENOMIC DNA]</scope>
    <source>
        <strain evidence="2 3">TET16</strain>
    </source>
</reference>
<keyword evidence="3" id="KW-1185">Reference proteome</keyword>
<dbReference type="AlphaFoldDB" id="A0A6M4IUR3"/>
<dbReference type="EMBL" id="CP053085">
    <property type="protein sequence ID" value="QJR37216.1"/>
    <property type="molecule type" value="Genomic_DNA"/>
</dbReference>
<dbReference type="KEGG" id="ggr:HKW67_17680"/>
<dbReference type="InterPro" id="IPR014914">
    <property type="entry name" value="RES_dom"/>
</dbReference>
<evidence type="ECO:0000259" key="1">
    <source>
        <dbReference type="SMART" id="SM00953"/>
    </source>
</evidence>
<proteinExistence type="predicted"/>